<dbReference type="PANTHER" id="PTHR34069">
    <property type="entry name" value="3-OXOACYL-[ACYL-CARRIER-PROTEIN] SYNTHASE 3"/>
    <property type="match status" value="1"/>
</dbReference>
<keyword evidence="6" id="KW-1185">Reference proteome</keyword>
<evidence type="ECO:0000313" key="5">
    <source>
        <dbReference type="EMBL" id="RIE06437.1"/>
    </source>
</evidence>
<dbReference type="InterPro" id="IPR013747">
    <property type="entry name" value="ACP_syn_III_C"/>
</dbReference>
<dbReference type="GO" id="GO:0006633">
    <property type="term" value="P:fatty acid biosynthetic process"/>
    <property type="evidence" value="ECO:0007669"/>
    <property type="project" value="InterPro"/>
</dbReference>
<protein>
    <submittedName>
        <fullName evidence="5">Ketoacyl-ACP synthase III</fullName>
    </submittedName>
</protein>
<gene>
    <name evidence="5" type="ORF">SMC7_02185</name>
</gene>
<dbReference type="Pfam" id="PF08541">
    <property type="entry name" value="ACP_syn_III_C"/>
    <property type="match status" value="1"/>
</dbReference>
<dbReference type="AlphaFoldDB" id="A0A398D2K8"/>
<dbReference type="InterPro" id="IPR013751">
    <property type="entry name" value="ACP_syn_III_N"/>
</dbReference>
<organism evidence="5 6">
    <name type="scientific">Candidatus Cryosericum terrychapinii</name>
    <dbReference type="NCBI Taxonomy" id="2290919"/>
    <lineage>
        <taxon>Bacteria</taxon>
        <taxon>Pseudomonadati</taxon>
        <taxon>Caldisericota/Cryosericota group</taxon>
        <taxon>Candidatus Cryosericota</taxon>
        <taxon>Candidatus Cryosericia</taxon>
        <taxon>Candidatus Cryosericales</taxon>
        <taxon>Candidatus Cryosericaceae</taxon>
        <taxon>Candidatus Cryosericum</taxon>
    </lineage>
</organism>
<dbReference type="Proteomes" id="UP000266328">
    <property type="component" value="Unassembled WGS sequence"/>
</dbReference>
<feature type="domain" description="Beta-ketoacyl-[acyl-carrier-protein] synthase III N-terminal" evidence="4">
    <location>
        <begin position="110"/>
        <end position="187"/>
    </location>
</feature>
<dbReference type="Gene3D" id="3.40.47.10">
    <property type="match status" value="1"/>
</dbReference>
<evidence type="ECO:0000259" key="4">
    <source>
        <dbReference type="Pfam" id="PF08545"/>
    </source>
</evidence>
<evidence type="ECO:0000313" key="6">
    <source>
        <dbReference type="Proteomes" id="UP000266328"/>
    </source>
</evidence>
<dbReference type="GO" id="GO:0044550">
    <property type="term" value="P:secondary metabolite biosynthetic process"/>
    <property type="evidence" value="ECO:0007669"/>
    <property type="project" value="TreeGrafter"/>
</dbReference>
<feature type="domain" description="Beta-ketoacyl-[acyl-carrier-protein] synthase III C-terminal" evidence="3">
    <location>
        <begin position="241"/>
        <end position="327"/>
    </location>
</feature>
<dbReference type="InterPro" id="IPR016039">
    <property type="entry name" value="Thiolase-like"/>
</dbReference>
<dbReference type="CDD" id="cd00830">
    <property type="entry name" value="KAS_III"/>
    <property type="match status" value="1"/>
</dbReference>
<evidence type="ECO:0000256" key="2">
    <source>
        <dbReference type="ARBA" id="ARBA00023315"/>
    </source>
</evidence>
<dbReference type="EMBL" id="QXIS01000012">
    <property type="protein sequence ID" value="RIE06437.1"/>
    <property type="molecule type" value="Genomic_DNA"/>
</dbReference>
<sequence length="328" mass="35596">MEAGMSHIVGMGLKVPDKVLTNEYFSEYFKEDLSGFLEGIVGQKERHWLADDESVVDLCLPAAQEAMAEAGITAKDLSMVVVASDTHEYISPPTSLVVQGKLGAINAMIFDLSASCASFVTALVTVDSWFRSHSDFKYALLIGEYGMTKYVDKDDKYTASLFADGAAAFIIENTGESLMASKFIADGTYHDYLGVFGGGTKYPINDDTLAKGLHKLRILKKYDENPNLVAWPGLVKSLMEKVGEPLDAIDLILFTQINLAVIKKVLEILGIPESKSHWIMDRYGYTGSACIPMALYDARKQGKVKPGDLVVLVASGAGQAMGAVALRL</sequence>
<proteinExistence type="predicted"/>
<keyword evidence="1" id="KW-0808">Transferase</keyword>
<dbReference type="GO" id="GO:0004315">
    <property type="term" value="F:3-oxoacyl-[acyl-carrier-protein] synthase activity"/>
    <property type="evidence" value="ECO:0007669"/>
    <property type="project" value="InterPro"/>
</dbReference>
<evidence type="ECO:0000256" key="1">
    <source>
        <dbReference type="ARBA" id="ARBA00022679"/>
    </source>
</evidence>
<dbReference type="PANTHER" id="PTHR34069:SF2">
    <property type="entry name" value="BETA-KETOACYL-[ACYL-CARRIER-PROTEIN] SYNTHASE III"/>
    <property type="match status" value="1"/>
</dbReference>
<keyword evidence="2" id="KW-0012">Acyltransferase</keyword>
<accession>A0A398D2K8</accession>
<evidence type="ECO:0000259" key="3">
    <source>
        <dbReference type="Pfam" id="PF08541"/>
    </source>
</evidence>
<comment type="caution">
    <text evidence="5">The sequence shown here is derived from an EMBL/GenBank/DDBJ whole genome shotgun (WGS) entry which is preliminary data.</text>
</comment>
<name>A0A398D2K8_9BACT</name>
<dbReference type="OrthoDB" id="5171393at2"/>
<dbReference type="SUPFAM" id="SSF53901">
    <property type="entry name" value="Thiolase-like"/>
    <property type="match status" value="1"/>
</dbReference>
<reference evidence="5 6" key="1">
    <citation type="submission" date="2018-09" db="EMBL/GenBank/DDBJ databases">
        <title>Discovery and Ecogenomic Context for Candidatus Cryosericales, a Global Caldiserica Order Active in Thawing Permafrost.</title>
        <authorList>
            <person name="Martinez M.A."/>
            <person name="Woodcroft B.J."/>
            <person name="Ignacio Espinoza J.C."/>
            <person name="Zayed A."/>
            <person name="Singleton C.M."/>
            <person name="Boyd J."/>
            <person name="Li Y.-F."/>
            <person name="Purvine S."/>
            <person name="Maughan H."/>
            <person name="Hodgkins S.B."/>
            <person name="Anderson D."/>
            <person name="Sederholm M."/>
            <person name="Temperton B."/>
            <person name="Saleska S.R."/>
            <person name="Tyson G.W."/>
            <person name="Rich V.I."/>
        </authorList>
    </citation>
    <scope>NUCLEOTIDE SEQUENCE [LARGE SCALE GENOMIC DNA]</scope>
    <source>
        <strain evidence="5 6">SMC7</strain>
    </source>
</reference>
<dbReference type="Pfam" id="PF08545">
    <property type="entry name" value="ACP_syn_III"/>
    <property type="match status" value="1"/>
</dbReference>